<evidence type="ECO:0000256" key="4">
    <source>
        <dbReference type="ARBA" id="ARBA00023163"/>
    </source>
</evidence>
<dbReference type="InterPro" id="IPR001647">
    <property type="entry name" value="HTH_TetR"/>
</dbReference>
<dbReference type="PANTHER" id="PTHR30055">
    <property type="entry name" value="HTH-TYPE TRANSCRIPTIONAL REGULATOR RUTR"/>
    <property type="match status" value="1"/>
</dbReference>
<name>A0A193BZL2_AMYOR</name>
<dbReference type="RefSeq" id="WP_044853230.1">
    <property type="nucleotide sequence ID" value="NZ_CP016174.1"/>
</dbReference>
<dbReference type="GO" id="GO:0000976">
    <property type="term" value="F:transcription cis-regulatory region binding"/>
    <property type="evidence" value="ECO:0007669"/>
    <property type="project" value="TreeGrafter"/>
</dbReference>
<dbReference type="STRING" id="31958.SD37_19420"/>
<keyword evidence="4" id="KW-0804">Transcription</keyword>
<dbReference type="GO" id="GO:0003700">
    <property type="term" value="F:DNA-binding transcription factor activity"/>
    <property type="evidence" value="ECO:0007669"/>
    <property type="project" value="TreeGrafter"/>
</dbReference>
<evidence type="ECO:0000256" key="3">
    <source>
        <dbReference type="ARBA" id="ARBA00023125"/>
    </source>
</evidence>
<dbReference type="Pfam" id="PF13977">
    <property type="entry name" value="TetR_C_6"/>
    <property type="match status" value="1"/>
</dbReference>
<dbReference type="SUPFAM" id="SSF48498">
    <property type="entry name" value="Tetracyclin repressor-like, C-terminal domain"/>
    <property type="match status" value="1"/>
</dbReference>
<dbReference type="eggNOG" id="COG1309">
    <property type="taxonomic scope" value="Bacteria"/>
</dbReference>
<feature type="domain" description="HTH tetR-type" evidence="6">
    <location>
        <begin position="8"/>
        <end position="68"/>
    </location>
</feature>
<dbReference type="Proteomes" id="UP000093695">
    <property type="component" value="Chromosome"/>
</dbReference>
<evidence type="ECO:0000313" key="7">
    <source>
        <dbReference type="EMBL" id="ANN17603.1"/>
    </source>
</evidence>
<organism evidence="7 8">
    <name type="scientific">Amycolatopsis orientalis</name>
    <name type="common">Nocardia orientalis</name>
    <dbReference type="NCBI Taxonomy" id="31958"/>
    <lineage>
        <taxon>Bacteria</taxon>
        <taxon>Bacillati</taxon>
        <taxon>Actinomycetota</taxon>
        <taxon>Actinomycetes</taxon>
        <taxon>Pseudonocardiales</taxon>
        <taxon>Pseudonocardiaceae</taxon>
        <taxon>Amycolatopsis</taxon>
    </lineage>
</organism>
<keyword evidence="3 5" id="KW-0238">DNA-binding</keyword>
<protein>
    <submittedName>
        <fullName evidence="7">TetR family transcriptional regulator</fullName>
    </submittedName>
</protein>
<dbReference type="InterPro" id="IPR036271">
    <property type="entry name" value="Tet_transcr_reg_TetR-rel_C_sf"/>
</dbReference>
<keyword evidence="1" id="KW-0678">Repressor</keyword>
<accession>A0A193BZL2</accession>
<evidence type="ECO:0000313" key="8">
    <source>
        <dbReference type="Proteomes" id="UP000093695"/>
    </source>
</evidence>
<keyword evidence="2" id="KW-0805">Transcription regulation</keyword>
<dbReference type="KEGG" id="aori:SD37_19420"/>
<dbReference type="PRINTS" id="PR00455">
    <property type="entry name" value="HTHTETR"/>
</dbReference>
<evidence type="ECO:0000256" key="2">
    <source>
        <dbReference type="ARBA" id="ARBA00023015"/>
    </source>
</evidence>
<dbReference type="Gene3D" id="1.10.357.10">
    <property type="entry name" value="Tetracycline Repressor, domain 2"/>
    <property type="match status" value="1"/>
</dbReference>
<keyword evidence="8" id="KW-1185">Reference proteome</keyword>
<reference evidence="7 8" key="1">
    <citation type="journal article" date="2015" name="Genome Announc.">
        <title>Draft Genome Sequence of Norvancomycin-Producing Strain Amycolatopsis orientalis CPCC200066.</title>
        <authorList>
            <person name="Lei X."/>
            <person name="Yuan F."/>
            <person name="Shi Y."/>
            <person name="Li X."/>
            <person name="Wang L."/>
            <person name="Hong B."/>
        </authorList>
    </citation>
    <scope>NUCLEOTIDE SEQUENCE [LARGE SCALE GENOMIC DNA]</scope>
    <source>
        <strain evidence="7 8">B-37</strain>
    </source>
</reference>
<gene>
    <name evidence="7" type="ORF">SD37_19420</name>
</gene>
<dbReference type="AlphaFoldDB" id="A0A193BZL2"/>
<dbReference type="PROSITE" id="PS50977">
    <property type="entry name" value="HTH_TETR_2"/>
    <property type="match status" value="1"/>
</dbReference>
<evidence type="ECO:0000256" key="1">
    <source>
        <dbReference type="ARBA" id="ARBA00022491"/>
    </source>
</evidence>
<evidence type="ECO:0000259" key="6">
    <source>
        <dbReference type="PROSITE" id="PS50977"/>
    </source>
</evidence>
<sequence length="195" mass="20675">MPKRVDHEHRRGQIAAAVRRIAADRGLEGVSLNEVAAEAGISKGFVQHYFASRDEMLRYAATTLRGGLEERIAAGLPSGKPGVRDLLVALLPLDEAARDDALVANAFLMRALKDPEIAGHFRTGHGAVRDAVAAMLAAARDDGDLVPTVDPATEAALLLALVSGLGDAVLLGYQSSEEAIGLIDLHLSRITARER</sequence>
<dbReference type="InterPro" id="IPR009057">
    <property type="entry name" value="Homeodomain-like_sf"/>
</dbReference>
<dbReference type="InterPro" id="IPR039538">
    <property type="entry name" value="BetI_C"/>
</dbReference>
<feature type="DNA-binding region" description="H-T-H motif" evidence="5">
    <location>
        <begin position="31"/>
        <end position="50"/>
    </location>
</feature>
<dbReference type="Pfam" id="PF00440">
    <property type="entry name" value="TetR_N"/>
    <property type="match status" value="1"/>
</dbReference>
<dbReference type="EMBL" id="CP016174">
    <property type="protein sequence ID" value="ANN17603.1"/>
    <property type="molecule type" value="Genomic_DNA"/>
</dbReference>
<proteinExistence type="predicted"/>
<evidence type="ECO:0000256" key="5">
    <source>
        <dbReference type="PROSITE-ProRule" id="PRU00335"/>
    </source>
</evidence>
<dbReference type="InterPro" id="IPR050109">
    <property type="entry name" value="HTH-type_TetR-like_transc_reg"/>
</dbReference>
<dbReference type="SUPFAM" id="SSF46689">
    <property type="entry name" value="Homeodomain-like"/>
    <property type="match status" value="1"/>
</dbReference>
<dbReference type="PANTHER" id="PTHR30055:SF226">
    <property type="entry name" value="HTH-TYPE TRANSCRIPTIONAL REGULATOR PKSA"/>
    <property type="match status" value="1"/>
</dbReference>